<evidence type="ECO:0000256" key="1">
    <source>
        <dbReference type="SAM" id="SignalP"/>
    </source>
</evidence>
<gene>
    <name evidence="2" type="ORF">JDV02_003495</name>
</gene>
<proteinExistence type="predicted"/>
<name>A0A9Q8V9R0_9HYPO</name>
<dbReference type="AlphaFoldDB" id="A0A9Q8V9R0"/>
<keyword evidence="1" id="KW-0732">Signal</keyword>
<dbReference type="GeneID" id="72065452"/>
<evidence type="ECO:0000313" key="3">
    <source>
        <dbReference type="Proteomes" id="UP000829364"/>
    </source>
</evidence>
<protein>
    <submittedName>
        <fullName evidence="2">Uncharacterized protein</fullName>
    </submittedName>
</protein>
<organism evidence="2 3">
    <name type="scientific">Purpureocillium takamizusanense</name>
    <dbReference type="NCBI Taxonomy" id="2060973"/>
    <lineage>
        <taxon>Eukaryota</taxon>
        <taxon>Fungi</taxon>
        <taxon>Dikarya</taxon>
        <taxon>Ascomycota</taxon>
        <taxon>Pezizomycotina</taxon>
        <taxon>Sordariomycetes</taxon>
        <taxon>Hypocreomycetidae</taxon>
        <taxon>Hypocreales</taxon>
        <taxon>Ophiocordycipitaceae</taxon>
        <taxon>Purpureocillium</taxon>
    </lineage>
</organism>
<reference evidence="2" key="1">
    <citation type="submission" date="2021-11" db="EMBL/GenBank/DDBJ databases">
        <title>Purpureocillium_takamizusanense_genome.</title>
        <authorList>
            <person name="Nguyen N.-H."/>
        </authorList>
    </citation>
    <scope>NUCLEOTIDE SEQUENCE</scope>
    <source>
        <strain evidence="2">PT3</strain>
    </source>
</reference>
<feature type="signal peptide" evidence="1">
    <location>
        <begin position="1"/>
        <end position="21"/>
    </location>
</feature>
<evidence type="ECO:0000313" key="2">
    <source>
        <dbReference type="EMBL" id="UNI17119.1"/>
    </source>
</evidence>
<accession>A0A9Q8V9R0</accession>
<dbReference type="RefSeq" id="XP_047840600.1">
    <property type="nucleotide sequence ID" value="XM_047984626.1"/>
</dbReference>
<dbReference type="EMBL" id="CP086355">
    <property type="protein sequence ID" value="UNI17119.1"/>
    <property type="molecule type" value="Genomic_DNA"/>
</dbReference>
<keyword evidence="3" id="KW-1185">Reference proteome</keyword>
<dbReference type="Proteomes" id="UP000829364">
    <property type="component" value="Chromosome 2"/>
</dbReference>
<feature type="chain" id="PRO_5040233039" evidence="1">
    <location>
        <begin position="22"/>
        <end position="130"/>
    </location>
</feature>
<dbReference type="KEGG" id="ptkz:JDV02_003495"/>
<sequence length="130" mass="13325">MGSPASALLFHAAAGVAAVSAAHHAHRGVAELYPAWRARLVGVNNDGRAAARAARTGWDYMMVGYALTVLLNVKWARAGGPRGWEEGAALAALALGGLREGWVCARAGEALPLVAFWGVPALGVLATALS</sequence>